<reference evidence="2" key="1">
    <citation type="submission" date="2022-04" db="EMBL/GenBank/DDBJ databases">
        <title>Alcanivorax sp. CY1518 draft genome sequence.</title>
        <authorList>
            <person name="Zhao G."/>
            <person name="An M."/>
        </authorList>
    </citation>
    <scope>NUCLEOTIDE SEQUENCE</scope>
    <source>
        <strain evidence="2">CY1518</strain>
    </source>
</reference>
<sequence length="246" mass="27751">MKTRRNAVANRQGRALVLLLVVLTLAVLIAARPWRLLPPQWSPWAPLSVAHPMTPVTRWKLTRLKSAPAARCQAVLAAVPAAELDYLPLEDYTPVAECPLTNVVRLRGSSVTFNTPFTARCPLVVAWLMYERHALQPLAQRRFGQPIRMVEHFGSFSCRNIYHRTDARRSEHATASALDVAAFRLADGRRITVLEGWDGHQRDAARFLREAHQRACGYFGTVLGPDYNAPHADHFHFGTRGLRFCR</sequence>
<protein>
    <submittedName>
        <fullName evidence="2">Extensin family protein</fullName>
    </submittedName>
</protein>
<gene>
    <name evidence="2" type="ORF">MU846_09725</name>
</gene>
<proteinExistence type="predicted"/>
<dbReference type="EMBL" id="JALKII010000006">
    <property type="protein sequence ID" value="MCK0537988.1"/>
    <property type="molecule type" value="Genomic_DNA"/>
</dbReference>
<dbReference type="Pfam" id="PF06904">
    <property type="entry name" value="Extensin-like_C"/>
    <property type="match status" value="1"/>
</dbReference>
<organism evidence="2 3">
    <name type="scientific">Alcanivorax quisquiliarum</name>
    <dbReference type="NCBI Taxonomy" id="2933565"/>
    <lineage>
        <taxon>Bacteria</taxon>
        <taxon>Pseudomonadati</taxon>
        <taxon>Pseudomonadota</taxon>
        <taxon>Gammaproteobacteria</taxon>
        <taxon>Oceanospirillales</taxon>
        <taxon>Alcanivoracaceae</taxon>
        <taxon>Alcanivorax</taxon>
    </lineage>
</organism>
<dbReference type="Proteomes" id="UP001165524">
    <property type="component" value="Unassembled WGS sequence"/>
</dbReference>
<accession>A0ABT0E822</accession>
<keyword evidence="3" id="KW-1185">Reference proteome</keyword>
<name>A0ABT0E822_9GAMM</name>
<evidence type="ECO:0000313" key="3">
    <source>
        <dbReference type="Proteomes" id="UP001165524"/>
    </source>
</evidence>
<evidence type="ECO:0000259" key="1">
    <source>
        <dbReference type="Pfam" id="PF06904"/>
    </source>
</evidence>
<evidence type="ECO:0000313" key="2">
    <source>
        <dbReference type="EMBL" id="MCK0537988.1"/>
    </source>
</evidence>
<comment type="caution">
    <text evidence="2">The sequence shown here is derived from an EMBL/GenBank/DDBJ whole genome shotgun (WGS) entry which is preliminary data.</text>
</comment>
<dbReference type="InterPro" id="IPR009683">
    <property type="entry name" value="Extensin-like_C"/>
</dbReference>
<dbReference type="RefSeq" id="WP_246952157.1">
    <property type="nucleotide sequence ID" value="NZ_JALKII010000006.1"/>
</dbReference>
<feature type="domain" description="Extensin-like C-terminal" evidence="1">
    <location>
        <begin position="78"/>
        <end position="246"/>
    </location>
</feature>